<dbReference type="PRINTS" id="PR00035">
    <property type="entry name" value="HTHGNTR"/>
</dbReference>
<dbReference type="FunFam" id="3.40.1410.10:FF:000008">
    <property type="entry name" value="Transcriptional regulator, GntR family"/>
    <property type="match status" value="1"/>
</dbReference>
<proteinExistence type="predicted"/>
<evidence type="ECO:0000313" key="6">
    <source>
        <dbReference type="EMBL" id="SUN62853.1"/>
    </source>
</evidence>
<dbReference type="OrthoDB" id="9815017at2"/>
<dbReference type="InterPro" id="IPR000524">
    <property type="entry name" value="Tscrpt_reg_HTH_GntR"/>
</dbReference>
<keyword evidence="1" id="KW-0678">Repressor</keyword>
<dbReference type="SMART" id="SM00345">
    <property type="entry name" value="HTH_GNTR"/>
    <property type="match status" value="1"/>
</dbReference>
<evidence type="ECO:0000256" key="2">
    <source>
        <dbReference type="ARBA" id="ARBA00023015"/>
    </source>
</evidence>
<gene>
    <name evidence="6" type="primary">gmuR</name>
    <name evidence="6" type="ORF">NCTC12224_02106</name>
</gene>
<dbReference type="GO" id="GO:0045892">
    <property type="term" value="P:negative regulation of DNA-templated transcription"/>
    <property type="evidence" value="ECO:0007669"/>
    <property type="project" value="TreeGrafter"/>
</dbReference>
<keyword evidence="2" id="KW-0805">Transcription regulation</keyword>
<sequence length="243" mass="28101">MSKSKYEEIANIIRERIADGTYPVDSMLPTQSELTKEFGVSRMTIKKAVEILTIEGLIFSKQGNGTKVLNSSFWDKEDAKFRLNNYNGLSHDLKDDARKLTSQVIEFSVEFPKEEIAERLQVKVTTPIYKIIRLRLIDDKPYVLEHTYMPCDLAPGLNEEVLKKSVYGFLFDQLGLKFAGSYRHITAEKPDTYDKDYLDCDECDPILQVEQVVYLENGRPIEYSRSRNRFDTRGYSLLDVKNN</sequence>
<dbReference type="InterPro" id="IPR028978">
    <property type="entry name" value="Chorismate_lyase_/UTRA_dom_sf"/>
</dbReference>
<dbReference type="GO" id="GO:0003677">
    <property type="term" value="F:DNA binding"/>
    <property type="evidence" value="ECO:0007669"/>
    <property type="project" value="UniProtKB-KW"/>
</dbReference>
<accession>A0A380KCU0</accession>
<dbReference type="AlphaFoldDB" id="A0A380KCU0"/>
<dbReference type="InterPro" id="IPR036388">
    <property type="entry name" value="WH-like_DNA-bd_sf"/>
</dbReference>
<evidence type="ECO:0000256" key="1">
    <source>
        <dbReference type="ARBA" id="ARBA00022491"/>
    </source>
</evidence>
<dbReference type="CDD" id="cd07377">
    <property type="entry name" value="WHTH_GntR"/>
    <property type="match status" value="1"/>
</dbReference>
<evidence type="ECO:0000313" key="7">
    <source>
        <dbReference type="Proteomes" id="UP000254924"/>
    </source>
</evidence>
<keyword evidence="4" id="KW-0804">Transcription</keyword>
<dbReference type="SMART" id="SM00866">
    <property type="entry name" value="UTRA"/>
    <property type="match status" value="1"/>
</dbReference>
<feature type="domain" description="HTH gntR-type" evidence="5">
    <location>
        <begin position="3"/>
        <end position="71"/>
    </location>
</feature>
<dbReference type="PROSITE" id="PS50949">
    <property type="entry name" value="HTH_GNTR"/>
    <property type="match status" value="1"/>
</dbReference>
<dbReference type="Proteomes" id="UP000254924">
    <property type="component" value="Unassembled WGS sequence"/>
</dbReference>
<dbReference type="InterPro" id="IPR050679">
    <property type="entry name" value="Bact_HTH_transcr_reg"/>
</dbReference>
<dbReference type="Gene3D" id="1.10.10.10">
    <property type="entry name" value="Winged helix-like DNA-binding domain superfamily/Winged helix DNA-binding domain"/>
    <property type="match status" value="1"/>
</dbReference>
<dbReference type="InterPro" id="IPR036390">
    <property type="entry name" value="WH_DNA-bd_sf"/>
</dbReference>
<evidence type="ECO:0000256" key="3">
    <source>
        <dbReference type="ARBA" id="ARBA00023125"/>
    </source>
</evidence>
<dbReference type="GO" id="GO:0003700">
    <property type="term" value="F:DNA-binding transcription factor activity"/>
    <property type="evidence" value="ECO:0007669"/>
    <property type="project" value="InterPro"/>
</dbReference>
<keyword evidence="3" id="KW-0238">DNA-binding</keyword>
<dbReference type="InterPro" id="IPR011663">
    <property type="entry name" value="UTRA"/>
</dbReference>
<protein>
    <submittedName>
        <fullName evidence="6">GentR family transcriptional regulator</fullName>
    </submittedName>
</protein>
<reference evidence="6 7" key="1">
    <citation type="submission" date="2018-06" db="EMBL/GenBank/DDBJ databases">
        <authorList>
            <consortium name="Pathogen Informatics"/>
            <person name="Doyle S."/>
        </authorList>
    </citation>
    <scope>NUCLEOTIDE SEQUENCE [LARGE SCALE GENOMIC DNA]</scope>
    <source>
        <strain evidence="6 7">NCTC12224</strain>
    </source>
</reference>
<dbReference type="Pfam" id="PF00392">
    <property type="entry name" value="GntR"/>
    <property type="match status" value="1"/>
</dbReference>
<dbReference type="SUPFAM" id="SSF64288">
    <property type="entry name" value="Chorismate lyase-like"/>
    <property type="match status" value="1"/>
</dbReference>
<dbReference type="PANTHER" id="PTHR44846:SF5">
    <property type="entry name" value="HTH-TYPE TRANSCRIPTIONAL REGULATOR GMUR"/>
    <property type="match status" value="1"/>
</dbReference>
<dbReference type="EMBL" id="UHFN01000007">
    <property type="protein sequence ID" value="SUN62853.1"/>
    <property type="molecule type" value="Genomic_DNA"/>
</dbReference>
<keyword evidence="7" id="KW-1185">Reference proteome</keyword>
<organism evidence="6 7">
    <name type="scientific">Streptococcus hyointestinalis</name>
    <dbReference type="NCBI Taxonomy" id="1337"/>
    <lineage>
        <taxon>Bacteria</taxon>
        <taxon>Bacillati</taxon>
        <taxon>Bacillota</taxon>
        <taxon>Bacilli</taxon>
        <taxon>Lactobacillales</taxon>
        <taxon>Streptococcaceae</taxon>
        <taxon>Streptococcus</taxon>
    </lineage>
</organism>
<evidence type="ECO:0000259" key="5">
    <source>
        <dbReference type="PROSITE" id="PS50949"/>
    </source>
</evidence>
<dbReference type="Pfam" id="PF07702">
    <property type="entry name" value="UTRA"/>
    <property type="match status" value="1"/>
</dbReference>
<evidence type="ECO:0000256" key="4">
    <source>
        <dbReference type="ARBA" id="ARBA00023163"/>
    </source>
</evidence>
<dbReference type="Gene3D" id="3.40.1410.10">
    <property type="entry name" value="Chorismate lyase-like"/>
    <property type="match status" value="1"/>
</dbReference>
<dbReference type="PANTHER" id="PTHR44846">
    <property type="entry name" value="MANNOSYL-D-GLYCERATE TRANSPORT/METABOLISM SYSTEM REPRESSOR MNGR-RELATED"/>
    <property type="match status" value="1"/>
</dbReference>
<dbReference type="SUPFAM" id="SSF46785">
    <property type="entry name" value="Winged helix' DNA-binding domain"/>
    <property type="match status" value="1"/>
</dbReference>
<name>A0A380KCU0_9STRE</name>